<dbReference type="AlphaFoldDB" id="A0A069D2T0"/>
<organism evidence="1 2">
    <name type="scientific">Bacteroides graminisolvens DSM 19988 = JCM 15093</name>
    <dbReference type="NCBI Taxonomy" id="1121097"/>
    <lineage>
        <taxon>Bacteria</taxon>
        <taxon>Pseudomonadati</taxon>
        <taxon>Bacteroidota</taxon>
        <taxon>Bacteroidia</taxon>
        <taxon>Bacteroidales</taxon>
        <taxon>Bacteroidaceae</taxon>
        <taxon>Bacteroides</taxon>
    </lineage>
</organism>
<dbReference type="RefSeq" id="WP_081698317.1">
    <property type="nucleotide sequence ID" value="NZ_BAJS01000016.1"/>
</dbReference>
<name>A0A069D2T0_9BACE</name>
<gene>
    <name evidence="1" type="ORF">JCM15093_2446</name>
</gene>
<dbReference type="OrthoDB" id="1494985at2"/>
<dbReference type="InterPro" id="IPR025379">
    <property type="entry name" value="DUF4295"/>
</dbReference>
<accession>A0A069D2T0</accession>
<dbReference type="eggNOG" id="ENOG5032Z88">
    <property type="taxonomic scope" value="Bacteria"/>
</dbReference>
<dbReference type="Pfam" id="PF14128">
    <property type="entry name" value="DUF4295"/>
    <property type="match status" value="1"/>
</dbReference>
<dbReference type="STRING" id="1121097.GCA_000428125_01051"/>
<sequence>MAKKTVASLHEGTKEGRSYTKVIKMVKSPKTGAYMFDEQMVPNEKVQDFFKK</sequence>
<evidence type="ECO:0000313" key="1">
    <source>
        <dbReference type="EMBL" id="GAK37213.1"/>
    </source>
</evidence>
<proteinExistence type="predicted"/>
<dbReference type="EMBL" id="BAJS01000016">
    <property type="protein sequence ID" value="GAK37213.1"/>
    <property type="molecule type" value="Genomic_DNA"/>
</dbReference>
<evidence type="ECO:0000313" key="2">
    <source>
        <dbReference type="Proteomes" id="UP000027601"/>
    </source>
</evidence>
<comment type="caution">
    <text evidence="1">The sequence shown here is derived from an EMBL/GenBank/DDBJ whole genome shotgun (WGS) entry which is preliminary data.</text>
</comment>
<dbReference type="Proteomes" id="UP000027601">
    <property type="component" value="Unassembled WGS sequence"/>
</dbReference>
<evidence type="ECO:0008006" key="3">
    <source>
        <dbReference type="Google" id="ProtNLM"/>
    </source>
</evidence>
<protein>
    <recommendedName>
        <fullName evidence="3">DUF4295 domain-containing protein</fullName>
    </recommendedName>
</protein>
<reference evidence="1 2" key="1">
    <citation type="journal article" date="2015" name="Microbes Environ.">
        <title>Distribution and evolution of nitrogen fixation genes in the phylum bacteroidetes.</title>
        <authorList>
            <person name="Inoue J."/>
            <person name="Oshima K."/>
            <person name="Suda W."/>
            <person name="Sakamoto M."/>
            <person name="Iino T."/>
            <person name="Noda S."/>
            <person name="Hongoh Y."/>
            <person name="Hattori M."/>
            <person name="Ohkuma M."/>
        </authorList>
    </citation>
    <scope>NUCLEOTIDE SEQUENCE [LARGE SCALE GENOMIC DNA]</scope>
    <source>
        <strain evidence="1 2">JCM 15093</strain>
    </source>
</reference>
<keyword evidence="2" id="KW-1185">Reference proteome</keyword>